<evidence type="ECO:0000256" key="4">
    <source>
        <dbReference type="ARBA" id="ARBA00023295"/>
    </source>
</evidence>
<evidence type="ECO:0000313" key="10">
    <source>
        <dbReference type="Proteomes" id="UP000008204"/>
    </source>
</evidence>
<feature type="domain" description="Glycosyl hydrolase family 13 catalytic" evidence="8">
    <location>
        <begin position="41"/>
        <end position="358"/>
    </location>
</feature>
<evidence type="ECO:0000259" key="8">
    <source>
        <dbReference type="SMART" id="SM00642"/>
    </source>
</evidence>
<dbReference type="InterPro" id="IPR017853">
    <property type="entry name" value="GH"/>
</dbReference>
<comment type="similarity">
    <text evidence="1 5">Belongs to the glycosyl hydrolase 13 family.</text>
</comment>
<dbReference type="STRING" id="41431.PCC8801_2728"/>
<dbReference type="AlphaFoldDB" id="B7K5J6"/>
<dbReference type="EC" id="3.2.1.1" evidence="6"/>
<dbReference type="OrthoDB" id="9805159at2"/>
<dbReference type="GO" id="GO:0005975">
    <property type="term" value="P:carbohydrate metabolic process"/>
    <property type="evidence" value="ECO:0007669"/>
    <property type="project" value="InterPro"/>
</dbReference>
<dbReference type="InterPro" id="IPR006046">
    <property type="entry name" value="Alpha_amylase"/>
</dbReference>
<reference evidence="10" key="1">
    <citation type="journal article" date="2011" name="MBio">
        <title>Novel metabolic attributes of the genus Cyanothece, comprising a group of unicellular nitrogen-fixing Cyanobacteria.</title>
        <authorList>
            <person name="Bandyopadhyay A."/>
            <person name="Elvitigala T."/>
            <person name="Welsh E."/>
            <person name="Stockel J."/>
            <person name="Liberton M."/>
            <person name="Min H."/>
            <person name="Sherman L.A."/>
            <person name="Pakrasi H.B."/>
        </authorList>
    </citation>
    <scope>NUCLEOTIDE SEQUENCE [LARGE SCALE GENOMIC DNA]</scope>
    <source>
        <strain evidence="10">PCC 8801</strain>
    </source>
</reference>
<dbReference type="HOGENOM" id="CLU_029247_2_0_3"/>
<dbReference type="Proteomes" id="UP000008204">
    <property type="component" value="Chromosome"/>
</dbReference>
<keyword evidence="4 6" id="KW-0326">Glycosidase</keyword>
<evidence type="ECO:0000313" key="9">
    <source>
        <dbReference type="EMBL" id="ACK66729.1"/>
    </source>
</evidence>
<dbReference type="eggNOG" id="COG0366">
    <property type="taxonomic scope" value="Bacteria"/>
</dbReference>
<dbReference type="PRINTS" id="PR00110">
    <property type="entry name" value="ALPHAAMYLASE"/>
</dbReference>
<evidence type="ECO:0000256" key="3">
    <source>
        <dbReference type="ARBA" id="ARBA00023277"/>
    </source>
</evidence>
<keyword evidence="3 6" id="KW-0119">Carbohydrate metabolism</keyword>
<organism evidence="9 10">
    <name type="scientific">Rippkaea orientalis (strain PCC 8801 / RF-1)</name>
    <name type="common">Cyanothece sp. (strain PCC 8801)</name>
    <dbReference type="NCBI Taxonomy" id="41431"/>
    <lineage>
        <taxon>Bacteria</taxon>
        <taxon>Bacillati</taxon>
        <taxon>Cyanobacteriota</taxon>
        <taxon>Cyanophyceae</taxon>
        <taxon>Oscillatoriophycideae</taxon>
        <taxon>Chroococcales</taxon>
        <taxon>Aphanothecaceae</taxon>
        <taxon>Rippkaea</taxon>
        <taxon>Rippkaea orientalis</taxon>
    </lineage>
</organism>
<dbReference type="GO" id="GO:0004556">
    <property type="term" value="F:alpha-amylase activity"/>
    <property type="evidence" value="ECO:0007669"/>
    <property type="project" value="UniProtKB-UniRule"/>
</dbReference>
<dbReference type="EMBL" id="CP001287">
    <property type="protein sequence ID" value="ACK66729.1"/>
    <property type="molecule type" value="Genomic_DNA"/>
</dbReference>
<dbReference type="RefSeq" id="WP_012595996.1">
    <property type="nucleotide sequence ID" value="NC_011726.1"/>
</dbReference>
<keyword evidence="7" id="KW-1133">Transmembrane helix</keyword>
<keyword evidence="7" id="KW-0812">Transmembrane</keyword>
<dbReference type="PANTHER" id="PTHR43447">
    <property type="entry name" value="ALPHA-AMYLASE"/>
    <property type="match status" value="1"/>
</dbReference>
<comment type="catalytic activity">
    <reaction evidence="6">
        <text>Endohydrolysis of (1-&gt;4)-alpha-D-glucosidic linkages in polysaccharides containing three or more (1-&gt;4)-alpha-linked D-glucose units.</text>
        <dbReference type="EC" id="3.2.1.1"/>
    </reaction>
</comment>
<keyword evidence="2 6" id="KW-0378">Hydrolase</keyword>
<dbReference type="Pfam" id="PF00128">
    <property type="entry name" value="Alpha-amylase"/>
    <property type="match status" value="1"/>
</dbReference>
<protein>
    <recommendedName>
        <fullName evidence="6">Alpha-amylase</fullName>
        <ecNumber evidence="6">3.2.1.1</ecNumber>
    </recommendedName>
</protein>
<gene>
    <name evidence="9" type="ordered locus">PCC8801_2728</name>
</gene>
<evidence type="ECO:0000256" key="6">
    <source>
        <dbReference type="RuleBase" id="RU361134"/>
    </source>
</evidence>
<evidence type="ECO:0000256" key="1">
    <source>
        <dbReference type="ARBA" id="ARBA00008061"/>
    </source>
</evidence>
<dbReference type="KEGG" id="cyp:PCC8801_2728"/>
<accession>B7K5J6</accession>
<dbReference type="SUPFAM" id="SSF51445">
    <property type="entry name" value="(Trans)glycosidases"/>
    <property type="match status" value="1"/>
</dbReference>
<evidence type="ECO:0000256" key="7">
    <source>
        <dbReference type="SAM" id="Phobius"/>
    </source>
</evidence>
<keyword evidence="10" id="KW-1185">Reference proteome</keyword>
<dbReference type="InterPro" id="IPR006047">
    <property type="entry name" value="GH13_cat_dom"/>
</dbReference>
<name>B7K5J6_RIPO1</name>
<evidence type="ECO:0000256" key="5">
    <source>
        <dbReference type="RuleBase" id="RU003615"/>
    </source>
</evidence>
<dbReference type="Gene3D" id="3.20.20.80">
    <property type="entry name" value="Glycosidases"/>
    <property type="match status" value="1"/>
</dbReference>
<proteinExistence type="inferred from homology"/>
<evidence type="ECO:0000256" key="2">
    <source>
        <dbReference type="ARBA" id="ARBA00022801"/>
    </source>
</evidence>
<dbReference type="SMART" id="SM00642">
    <property type="entry name" value="Aamy"/>
    <property type="match status" value="1"/>
</dbReference>
<keyword evidence="7" id="KW-0472">Membrane</keyword>
<sequence>MNQDLIITKIRSGLTNIQKIAIVLFITLMIVMGYTPSAKADVIYQAFDIPFQEIKNQLPQLKANGFTYIQVSPPEKSNPDKAWWARYQPVDFTVIESRLGNENDLKELINAAHEQGLKILVDVVLNHMANASPYVENLQYPRFSRADFHPRGDINDNNCPTVTNGWLGGDLPDLNTSSPYVQGELRNYLTKLLDLGVDGFRVDAIKHIAVADARNIFEVVPSDKYIYGEIIGATCNEYSTYPAIHNIDITDYGLLGRLKTAFSLGGDLRSLINPQGVLPGTIEVTFSKTHDTIPRNGRCEGLCQAYNFDSRDQILANAYLLARQDGLPLIYLDDGNDPIVRAGANFHEKLLTQRQNFRNGKEIANGGNSPNLLFIERGNQGIAMINKAGEPFVQSVARMPGLEEGCYQESVFDFTMCVGRGRDGQKYVTQWGSPDKGGLEIPARSALFFVKKS</sequence>
<dbReference type="CAZy" id="GH13">
    <property type="family name" value="Glycoside Hydrolase Family 13"/>
</dbReference>
<feature type="transmembrane region" description="Helical" evidence="7">
    <location>
        <begin position="20"/>
        <end position="37"/>
    </location>
</feature>
<dbReference type="GO" id="GO:0043169">
    <property type="term" value="F:cation binding"/>
    <property type="evidence" value="ECO:0007669"/>
    <property type="project" value="InterPro"/>
</dbReference>
<dbReference type="CDD" id="cd11315">
    <property type="entry name" value="AmyAc_bac1_AmyA"/>
    <property type="match status" value="1"/>
</dbReference>